<organism evidence="1 2">
    <name type="scientific">Scortum barcoo</name>
    <name type="common">barcoo grunter</name>
    <dbReference type="NCBI Taxonomy" id="214431"/>
    <lineage>
        <taxon>Eukaryota</taxon>
        <taxon>Metazoa</taxon>
        <taxon>Chordata</taxon>
        <taxon>Craniata</taxon>
        <taxon>Vertebrata</taxon>
        <taxon>Euteleostomi</taxon>
        <taxon>Actinopterygii</taxon>
        <taxon>Neopterygii</taxon>
        <taxon>Teleostei</taxon>
        <taxon>Neoteleostei</taxon>
        <taxon>Acanthomorphata</taxon>
        <taxon>Eupercaria</taxon>
        <taxon>Centrarchiformes</taxon>
        <taxon>Terapontoidei</taxon>
        <taxon>Terapontidae</taxon>
        <taxon>Scortum</taxon>
    </lineage>
</organism>
<protein>
    <submittedName>
        <fullName evidence="1">Uncharacterized protein</fullName>
    </submittedName>
</protein>
<reference evidence="1" key="1">
    <citation type="submission" date="2022-04" db="EMBL/GenBank/DDBJ databases">
        <title>Jade perch genome.</title>
        <authorList>
            <person name="Chao B."/>
        </authorList>
    </citation>
    <scope>NUCLEOTIDE SEQUENCE</scope>
    <source>
        <strain evidence="1">CB-2022</strain>
    </source>
</reference>
<dbReference type="EMBL" id="CM041543">
    <property type="protein sequence ID" value="KAI3364176.1"/>
    <property type="molecule type" value="Genomic_DNA"/>
</dbReference>
<proteinExistence type="predicted"/>
<dbReference type="Proteomes" id="UP000831701">
    <property type="component" value="Chromosome 13"/>
</dbReference>
<keyword evidence="2" id="KW-1185">Reference proteome</keyword>
<evidence type="ECO:0000313" key="1">
    <source>
        <dbReference type="EMBL" id="KAI3364176.1"/>
    </source>
</evidence>
<gene>
    <name evidence="1" type="ORF">L3Q82_010990</name>
</gene>
<sequence length="1012" mass="112250">MDGASSILSQRGRAKHGHTSPKPWSSSQAPCHIFNGDQVWLEELIGPSSYQASPSSSLGDSRSSSETNGSLYSWSSGVTCLLHSSIKRQSQEVFQSRLREERRGELAGCPSKGPCGGAHPPAEQRGGSNHDKLHAWPERGGPRRGRGSAQTHVSAKRAKLQWLLGGKVEAKLKFSQFLDEVASNVLDPDSLQAFGKAASPPAAPVQPEEQFQEVTQWSPKLTCSMAQQQGSLLEQKKTQEERTPLSDPAQKTYLETDIDAVRRDDEPPNPEKVETPSQLETEEENVIPPPPQFCQGFEMKSPFPELQRYFPRYPYRSASLPRGINMVSDESQNKELQDDMGKSVPDEEMNDIDTIDTIRRGADGSSGGHEVCLIISTPLFHLNSIIPSPLCPLQHHRVCSSLLEQKEDLCGRGFPTQRISWNCCRVSSTPRGSTWKRSCGERAQEELDKFTDKLRRIQSSYSALQRINQDLEEKIHRDSQHHDDEKRALSREIIVLNNHLMEAKLTIEKLREDNDLYRKDCNLAAQLLQCNKSLYRAQLSELPADFQERLTMHMEESPLHHTYPDTVPASLIAKVLEKPDEACSSSQASRSPSPQTQDHAFILERLGPGERLGLRAAYKSDLYSSDTALYCPDDRHRERRPSMDLHGQRKLLYGPQNSTDSNPEEGSVGLRAGFSQEHFPKFPATLGAGSSSYSSFSGGGSEDKGNGPPSSAASSPHHHSLYMEWRDAGDYERKSDSSWERDSPRGFANAHPFQQTELSHHQNGSSPVYSRTMSSCFSEPYEPLPPSSSPSVAYGDSRRGSTLAPEEEELIGRWRQLSVEDLSAHTYRSPGRASPYSFSEQHFSVRPAKIRLGPLYSSFQEGADYYHQGVSAMDPVWVGAASPSPECSPGLRQAHSQAHLYRAEDSQGSEHSLYHSGSSKDREGNVAAGGQSTDYVDPSPNSSTESLNQRTLEMAAELQHYQVEMHSLPTQVSQSPPPVPPPPPPYNQKFGSLGLSRKDSLTKAQLYGTLLN</sequence>
<evidence type="ECO:0000313" key="2">
    <source>
        <dbReference type="Proteomes" id="UP000831701"/>
    </source>
</evidence>
<name>A0ACB8W8X9_9TELE</name>
<accession>A0ACB8W8X9</accession>
<comment type="caution">
    <text evidence="1">The sequence shown here is derived from an EMBL/GenBank/DDBJ whole genome shotgun (WGS) entry which is preliminary data.</text>
</comment>